<accession>A0AAW9SSH1</accession>
<dbReference type="CDD" id="cd05254">
    <property type="entry name" value="dTDP_HR_like_SDR_e"/>
    <property type="match status" value="1"/>
</dbReference>
<dbReference type="EC" id="1.1.1.133" evidence="2"/>
<feature type="region of interest" description="Disordered" evidence="3">
    <location>
        <begin position="1"/>
        <end position="20"/>
    </location>
</feature>
<dbReference type="NCBIfam" id="TIGR01214">
    <property type="entry name" value="rmlD"/>
    <property type="match status" value="1"/>
</dbReference>
<dbReference type="GO" id="GO:0005829">
    <property type="term" value="C:cytosol"/>
    <property type="evidence" value="ECO:0007669"/>
    <property type="project" value="TreeGrafter"/>
</dbReference>
<dbReference type="Pfam" id="PF04321">
    <property type="entry name" value="RmlD_sub_bind"/>
    <property type="match status" value="1"/>
</dbReference>
<dbReference type="GO" id="GO:0008831">
    <property type="term" value="F:dTDP-4-dehydrorhamnose reductase activity"/>
    <property type="evidence" value="ECO:0007669"/>
    <property type="project" value="UniProtKB-EC"/>
</dbReference>
<evidence type="ECO:0000256" key="2">
    <source>
        <dbReference type="RuleBase" id="RU364082"/>
    </source>
</evidence>
<name>A0AAW9SSH1_CORAY</name>
<dbReference type="GO" id="GO:0019305">
    <property type="term" value="P:dTDP-rhamnose biosynthetic process"/>
    <property type="evidence" value="ECO:0007669"/>
    <property type="project" value="TreeGrafter"/>
</dbReference>
<evidence type="ECO:0000259" key="4">
    <source>
        <dbReference type="Pfam" id="PF04321"/>
    </source>
</evidence>
<evidence type="ECO:0000313" key="5">
    <source>
        <dbReference type="EMBL" id="MEO3717028.1"/>
    </source>
</evidence>
<comment type="caution">
    <text evidence="5">The sequence shown here is derived from an EMBL/GenBank/DDBJ whole genome shotgun (WGS) entry which is preliminary data.</text>
</comment>
<dbReference type="Gene3D" id="3.90.25.10">
    <property type="entry name" value="UDP-galactose 4-epimerase, domain 1"/>
    <property type="match status" value="1"/>
</dbReference>
<dbReference type="InterPro" id="IPR029903">
    <property type="entry name" value="RmlD-like-bd"/>
</dbReference>
<organism evidence="5 6">
    <name type="scientific">Corynebacterium amycolatum</name>
    <dbReference type="NCBI Taxonomy" id="43765"/>
    <lineage>
        <taxon>Bacteria</taxon>
        <taxon>Bacillati</taxon>
        <taxon>Actinomycetota</taxon>
        <taxon>Actinomycetes</taxon>
        <taxon>Mycobacteriales</taxon>
        <taxon>Corynebacteriaceae</taxon>
        <taxon>Corynebacterium</taxon>
    </lineage>
</organism>
<dbReference type="RefSeq" id="WP_284825870.1">
    <property type="nucleotide sequence ID" value="NZ_JASOOY020000020.1"/>
</dbReference>
<dbReference type="InterPro" id="IPR036291">
    <property type="entry name" value="NAD(P)-bd_dom_sf"/>
</dbReference>
<dbReference type="PANTHER" id="PTHR10491">
    <property type="entry name" value="DTDP-4-DEHYDRORHAMNOSE REDUCTASE"/>
    <property type="match status" value="1"/>
</dbReference>
<dbReference type="EMBL" id="JASOOY020000020">
    <property type="protein sequence ID" value="MEO3717028.1"/>
    <property type="molecule type" value="Genomic_DNA"/>
</dbReference>
<evidence type="ECO:0000313" key="6">
    <source>
        <dbReference type="Proteomes" id="UP001223646"/>
    </source>
</evidence>
<dbReference type="InterPro" id="IPR005913">
    <property type="entry name" value="dTDP_dehydrorham_reduct"/>
</dbReference>
<dbReference type="SUPFAM" id="SSF51735">
    <property type="entry name" value="NAD(P)-binding Rossmann-fold domains"/>
    <property type="match status" value="1"/>
</dbReference>
<proteinExistence type="inferred from homology"/>
<sequence>MSEISVSHFATHGPTHSNSRRPIVAITGAAGQLGTALQRDSFAADVEVRALTRAQLDITDSDAVEATPLLDDVDIIINAAAATDVDGAESDPGSAHLINALGPKYLAARAKKEDAYLIHISTDYVFGDVAIDEMTGQRRALRVDDFTAPQTMYGRTKLVGENNVRDSGARSAILRTAWVWSGPTQPDAKDFVSTMMRLAETATDDKGNPAIIKVVDDQHGNPTFVGDLAEAIWELCDRVLSEPSSAPTGTFHVTGSGESTWFEVAREVFRLIGHDPQRVVACTSSEFPRPAPRPAWSVLDGSAWSEVGLHSLPEWQDTLRAVLT</sequence>
<comment type="function">
    <text evidence="2">Catalyzes the reduction of dTDP-6-deoxy-L-lyxo-4-hexulose to yield dTDP-L-rhamnose.</text>
</comment>
<comment type="pathway">
    <text evidence="2">Carbohydrate biosynthesis; dTDP-L-rhamnose biosynthesis.</text>
</comment>
<keyword evidence="2" id="KW-0521">NADP</keyword>
<protein>
    <recommendedName>
        <fullName evidence="2">dTDP-4-dehydrorhamnose reductase</fullName>
        <ecNumber evidence="2">1.1.1.133</ecNumber>
    </recommendedName>
</protein>
<dbReference type="Proteomes" id="UP001223646">
    <property type="component" value="Unassembled WGS sequence"/>
</dbReference>
<feature type="domain" description="RmlD-like substrate binding" evidence="4">
    <location>
        <begin position="24"/>
        <end position="323"/>
    </location>
</feature>
<reference evidence="5" key="1">
    <citation type="submission" date="2023-05" db="EMBL/GenBank/DDBJ databases">
        <authorList>
            <person name="Du J."/>
        </authorList>
    </citation>
    <scope>NUCLEOTIDE SEQUENCE</scope>
    <source>
        <strain evidence="5">UMB1064</strain>
    </source>
</reference>
<dbReference type="PANTHER" id="PTHR10491:SF4">
    <property type="entry name" value="METHIONINE ADENOSYLTRANSFERASE 2 SUBUNIT BETA"/>
    <property type="match status" value="1"/>
</dbReference>
<gene>
    <name evidence="5" type="primary">rfbD</name>
    <name evidence="5" type="ORF">QP460_005425</name>
</gene>
<evidence type="ECO:0000256" key="3">
    <source>
        <dbReference type="SAM" id="MobiDB-lite"/>
    </source>
</evidence>
<reference evidence="5" key="2">
    <citation type="submission" date="2024-05" db="EMBL/GenBank/DDBJ databases">
        <authorList>
            <person name="Wolfe A."/>
        </authorList>
    </citation>
    <scope>NUCLEOTIDE SEQUENCE</scope>
    <source>
        <strain evidence="5">UMB1064</strain>
    </source>
</reference>
<evidence type="ECO:0000256" key="1">
    <source>
        <dbReference type="ARBA" id="ARBA00010944"/>
    </source>
</evidence>
<comment type="similarity">
    <text evidence="1 2">Belongs to the dTDP-4-dehydrorhamnose reductase family.</text>
</comment>
<dbReference type="AlphaFoldDB" id="A0AAW9SSH1"/>
<dbReference type="Gene3D" id="3.40.50.720">
    <property type="entry name" value="NAD(P)-binding Rossmann-like Domain"/>
    <property type="match status" value="1"/>
</dbReference>
<keyword evidence="2 5" id="KW-0560">Oxidoreductase</keyword>